<protein>
    <submittedName>
        <fullName evidence="9">Protein kinase subdomain-containing protein</fullName>
    </submittedName>
</protein>
<feature type="active site" description="Proton donor; for dehydratase activity" evidence="6">
    <location>
        <position position="1113"/>
    </location>
</feature>
<evidence type="ECO:0000313" key="10">
    <source>
        <dbReference type="Proteomes" id="UP000068243"/>
    </source>
</evidence>
<dbReference type="InterPro" id="IPR014043">
    <property type="entry name" value="Acyl_transferase_dom"/>
</dbReference>
<dbReference type="GO" id="GO:0044550">
    <property type="term" value="P:secondary metabolite biosynthetic process"/>
    <property type="evidence" value="ECO:0007669"/>
    <property type="project" value="UniProtKB-ARBA"/>
</dbReference>
<dbReference type="AlphaFoldDB" id="A0A117DUE2"/>
<dbReference type="InterPro" id="IPR050091">
    <property type="entry name" value="PKS_NRPS_Biosynth_Enz"/>
</dbReference>
<dbReference type="SMART" id="SM00827">
    <property type="entry name" value="PKS_AT"/>
    <property type="match status" value="1"/>
</dbReference>
<dbReference type="SUPFAM" id="SSF55048">
    <property type="entry name" value="Probable ACP-binding domain of malonyl-CoA ACP transacylase"/>
    <property type="match status" value="1"/>
</dbReference>
<dbReference type="GO" id="GO:0032259">
    <property type="term" value="P:methylation"/>
    <property type="evidence" value="ECO:0007669"/>
    <property type="project" value="UniProtKB-KW"/>
</dbReference>
<dbReference type="EMBL" id="BCMY01000001">
    <property type="protein sequence ID" value="GAQ33247.1"/>
    <property type="molecule type" value="Genomic_DNA"/>
</dbReference>
<dbReference type="GO" id="GO:0004315">
    <property type="term" value="F:3-oxoacyl-[acyl-carrier-protein] synthase activity"/>
    <property type="evidence" value="ECO:0007669"/>
    <property type="project" value="InterPro"/>
</dbReference>
<dbReference type="VEuPathDB" id="FungiDB:ATCC64974_43830"/>
<proteinExistence type="predicted"/>
<comment type="caution">
    <text evidence="9">The sequence shown here is derived from an EMBL/GenBank/DDBJ whole genome shotgun (WGS) entry which is preliminary data.</text>
</comment>
<feature type="region of interest" description="C-terminal hotdog fold" evidence="6">
    <location>
        <begin position="1053"/>
        <end position="1195"/>
    </location>
</feature>
<evidence type="ECO:0000256" key="3">
    <source>
        <dbReference type="ARBA" id="ARBA00022603"/>
    </source>
</evidence>
<dbReference type="Pfam" id="PF21089">
    <property type="entry name" value="PKS_DH_N"/>
    <property type="match status" value="1"/>
</dbReference>
<dbReference type="InterPro" id="IPR018201">
    <property type="entry name" value="Ketoacyl_synth_AS"/>
</dbReference>
<accession>A0A117DUE2</accession>
<dbReference type="OMA" id="TYAFDAR"/>
<keyword evidence="4" id="KW-0808">Transferase</keyword>
<dbReference type="PROSITE" id="PS52019">
    <property type="entry name" value="PKS_MFAS_DH"/>
    <property type="match status" value="1"/>
</dbReference>
<dbReference type="Pfam" id="PF02801">
    <property type="entry name" value="Ketoacyl-synt_C"/>
    <property type="match status" value="1"/>
</dbReference>
<dbReference type="Gene3D" id="3.40.366.10">
    <property type="entry name" value="Malonyl-Coenzyme A Acyl Carrier Protein, domain 2"/>
    <property type="match status" value="1"/>
</dbReference>
<dbReference type="VEuPathDB" id="FungiDB:ASPNIDRAFT2_1156426"/>
<feature type="domain" description="PKS/mFAS DH" evidence="8">
    <location>
        <begin position="912"/>
        <end position="1195"/>
    </location>
</feature>
<dbReference type="Gene3D" id="3.10.129.110">
    <property type="entry name" value="Polyketide synthase dehydratase"/>
    <property type="match status" value="1"/>
</dbReference>
<dbReference type="SMART" id="SM00826">
    <property type="entry name" value="PKS_DH"/>
    <property type="match status" value="1"/>
</dbReference>
<name>A0A117DUE2_ASPNG</name>
<dbReference type="PANTHER" id="PTHR43775:SF49">
    <property type="entry name" value="SYNTHASE, PUTATIVE (JCVI)-RELATED"/>
    <property type="match status" value="1"/>
</dbReference>
<evidence type="ECO:0000256" key="2">
    <source>
        <dbReference type="ARBA" id="ARBA00022553"/>
    </source>
</evidence>
<dbReference type="InterPro" id="IPR016036">
    <property type="entry name" value="Malonyl_transacylase_ACP-bd"/>
</dbReference>
<dbReference type="GO" id="GO:0016301">
    <property type="term" value="F:kinase activity"/>
    <property type="evidence" value="ECO:0007669"/>
    <property type="project" value="UniProtKB-KW"/>
</dbReference>
<dbReference type="InterPro" id="IPR049900">
    <property type="entry name" value="PKS_mFAS_DH"/>
</dbReference>
<dbReference type="InterPro" id="IPR001227">
    <property type="entry name" value="Ac_transferase_dom_sf"/>
</dbReference>
<keyword evidence="3" id="KW-0489">Methyltransferase</keyword>
<evidence type="ECO:0000256" key="4">
    <source>
        <dbReference type="ARBA" id="ARBA00022679"/>
    </source>
</evidence>
<dbReference type="InterPro" id="IPR016039">
    <property type="entry name" value="Thiolase-like"/>
</dbReference>
<organism evidence="9 10">
    <name type="scientific">Aspergillus niger</name>
    <dbReference type="NCBI Taxonomy" id="5061"/>
    <lineage>
        <taxon>Eukaryota</taxon>
        <taxon>Fungi</taxon>
        <taxon>Dikarya</taxon>
        <taxon>Ascomycota</taxon>
        <taxon>Pezizomycotina</taxon>
        <taxon>Eurotiomycetes</taxon>
        <taxon>Eurotiomycetidae</taxon>
        <taxon>Eurotiales</taxon>
        <taxon>Aspergillaceae</taxon>
        <taxon>Aspergillus</taxon>
        <taxon>Aspergillus subgen. Circumdati</taxon>
    </lineage>
</organism>
<dbReference type="PROSITE" id="PS00606">
    <property type="entry name" value="KS3_1"/>
    <property type="match status" value="1"/>
</dbReference>
<keyword evidence="1" id="KW-0596">Phosphopantetheine</keyword>
<dbReference type="GO" id="GO:0008168">
    <property type="term" value="F:methyltransferase activity"/>
    <property type="evidence" value="ECO:0007669"/>
    <property type="project" value="UniProtKB-KW"/>
</dbReference>
<dbReference type="InterPro" id="IPR016035">
    <property type="entry name" value="Acyl_Trfase/lysoPLipase"/>
</dbReference>
<dbReference type="InterPro" id="IPR049552">
    <property type="entry name" value="PKS_DH_N"/>
</dbReference>
<gene>
    <name evidence="9" type="ORF">ABL_00066</name>
</gene>
<evidence type="ECO:0000259" key="8">
    <source>
        <dbReference type="PROSITE" id="PS52019"/>
    </source>
</evidence>
<dbReference type="PROSITE" id="PS52004">
    <property type="entry name" value="KS3_2"/>
    <property type="match status" value="1"/>
</dbReference>
<reference evidence="10" key="1">
    <citation type="journal article" date="2016" name="Genome Announc.">
        <title>Draft genome sequence of Aspergillus niger strain An76.</title>
        <authorList>
            <person name="Gong W."/>
            <person name="Cheng Z."/>
            <person name="Zhang H."/>
            <person name="Liu L."/>
            <person name="Gao P."/>
            <person name="Wang L."/>
        </authorList>
    </citation>
    <scope>NUCLEOTIDE SEQUENCE [LARGE SCALE GENOMIC DNA]</scope>
    <source>
        <strain evidence="10">An76</strain>
    </source>
</reference>
<feature type="region of interest" description="N-terminal hotdog fold" evidence="6">
    <location>
        <begin position="912"/>
        <end position="1043"/>
    </location>
</feature>
<dbReference type="VEuPathDB" id="FungiDB:M747DRAFT_244500"/>
<dbReference type="SUPFAM" id="SSF52151">
    <property type="entry name" value="FabD/lysophospholipase-like"/>
    <property type="match status" value="1"/>
</dbReference>
<dbReference type="InterPro" id="IPR020807">
    <property type="entry name" value="PKS_DH"/>
</dbReference>
<dbReference type="InterPro" id="IPR032821">
    <property type="entry name" value="PKS_assoc"/>
</dbReference>
<dbReference type="GO" id="GO:0006633">
    <property type="term" value="P:fatty acid biosynthetic process"/>
    <property type="evidence" value="ECO:0007669"/>
    <property type="project" value="InterPro"/>
</dbReference>
<dbReference type="SMART" id="SM00825">
    <property type="entry name" value="PKS_KS"/>
    <property type="match status" value="1"/>
</dbReference>
<feature type="domain" description="Ketosynthase family 3 (KS3)" evidence="7">
    <location>
        <begin position="27"/>
        <end position="444"/>
    </location>
</feature>
<dbReference type="InterPro" id="IPR014030">
    <property type="entry name" value="Ketoacyl_synth_N"/>
</dbReference>
<dbReference type="Gene3D" id="3.40.47.10">
    <property type="match status" value="1"/>
</dbReference>
<dbReference type="Pfam" id="PF14765">
    <property type="entry name" value="PS-DH"/>
    <property type="match status" value="1"/>
</dbReference>
<evidence type="ECO:0000256" key="6">
    <source>
        <dbReference type="PROSITE-ProRule" id="PRU01363"/>
    </source>
</evidence>
<sequence length="1206" mass="132208">MGSINLDTSRCKSCEDVNKTNVRDPNSSPIAIVGMACRLPGGVKSPDELYQFLLEKKNGVCEVPETRYTVGSFYSATDPGTVKTRHGYFLQEDPMLFDAPFFSISNYEAGRLDPQQRQLLEVVWECLENAGETNWHGKNIGCYVGVYGEDWIDLASKDPQATDRYHVLGTGQFALSNRISYEYDFQGPSMTLQSGCSATMIALHEACESIHSGDSCGAIVAGTNLILSPTMTATMSDNGVMSPTGTCRTFDAKADGYGRGEAVNALYIMRLEDAIRDRNPIRAVIRATTTNSDGKTPSITTPGSNSQEALVRRAYEKADIQDMAQTGFFECHGTGTVAGDTAEASAVANLFKGKGVIIGAVKPNMGHGEGASAITSIIKAVVSLENKMILPNAFFDTPNPDIPFKEGMISVPLDPMPWPEGRSHRVSVNSFGIGGANGHVILDSSSYFHEQDTMLPRMHLNENSCLLVVSARSAESLQKRIEQVIEYANRSPSMLHDLAYTLGSRRAHLSHRAFTVAQPHQPMSSSNFEIAVNSAPELVWTFTGQGAQWAGMGKGLMQAFPTARNIIIQLTAVLQKLPDGPTWSLQDEICREGKDSRVNTAEFSQPLCTALQIALIDVLHSWGIRPSSVVGHSSGEIAAAYAAGAITARAAIIIAYYRGLAVKKQADGKGTMAAVGLSPDGVRPYLQDGVVIACHNSPHSVTLSGDLHAMGSVTDRIKTEIPEVLCRRLKVSTAYHSHHMHALGEGYEASISPYIETIDKMIPLYSSVRAECITLPSELSASYWRSNLESPVLFCDAVRRILDASDVARTFLEIGPHSALSAPLRQTFQAKDTKSKLVCISTLIRNTVDARYQLMTTAGLLHANGVPVNLEAINGQGVTLSDLPPYPWQHTTRYLHESRLTRKWRFRENPHHELLGDRVMESSDWEPSWRNILRLNDVRWIGDHIIQGNVILPATGYVGLIGEAIRQLYPSQDDYSIRNMILKTPLLLKEADELEILTTLKQIRVSDIADSEWYTFSVMSHDPSDDSWTKHCHGLVRAGFEHEPEFRQIKPYARHMDVDRCHRTFERIGFKYGDSFQGLQSIAFDPTGYRASGTVADMDDQRSRYALHPATMDSVLQIFLLLTAKVQNITKGTIVPRAMGQIYVRGSASQISFEGGVCKTSAGQYLGDVIGVAGDQGIFSVSGLLGFPVSFAQGLESYQPLCSQIR</sequence>
<feature type="active site" description="Proton acceptor; for dehydratase activity" evidence="6">
    <location>
        <position position="944"/>
    </location>
</feature>
<keyword evidence="2" id="KW-0597">Phosphoprotein</keyword>
<dbReference type="SUPFAM" id="SSF53901">
    <property type="entry name" value="Thiolase-like"/>
    <property type="match status" value="1"/>
</dbReference>
<keyword evidence="5" id="KW-0511">Multifunctional enzyme</keyword>
<dbReference type="Pfam" id="PF00109">
    <property type="entry name" value="ketoacyl-synt"/>
    <property type="match status" value="1"/>
</dbReference>
<dbReference type="InterPro" id="IPR049551">
    <property type="entry name" value="PKS_DH_C"/>
</dbReference>
<dbReference type="InterPro" id="IPR042104">
    <property type="entry name" value="PKS_dehydratase_sf"/>
</dbReference>
<keyword evidence="9" id="KW-0418">Kinase</keyword>
<dbReference type="InterPro" id="IPR014031">
    <property type="entry name" value="Ketoacyl_synth_C"/>
</dbReference>
<evidence type="ECO:0000259" key="7">
    <source>
        <dbReference type="PROSITE" id="PS52004"/>
    </source>
</evidence>
<dbReference type="PANTHER" id="PTHR43775">
    <property type="entry name" value="FATTY ACID SYNTHASE"/>
    <property type="match status" value="1"/>
</dbReference>
<dbReference type="OrthoDB" id="329835at2759"/>
<dbReference type="Proteomes" id="UP000068243">
    <property type="component" value="Unassembled WGS sequence"/>
</dbReference>
<evidence type="ECO:0000313" key="9">
    <source>
        <dbReference type="EMBL" id="GAQ33247.1"/>
    </source>
</evidence>
<dbReference type="Pfam" id="PF16197">
    <property type="entry name" value="KAsynt_C_assoc"/>
    <property type="match status" value="1"/>
</dbReference>
<dbReference type="Pfam" id="PF00698">
    <property type="entry name" value="Acyl_transf_1"/>
    <property type="match status" value="1"/>
</dbReference>
<dbReference type="InterPro" id="IPR020841">
    <property type="entry name" value="PKS_Beta-ketoAc_synthase_dom"/>
</dbReference>
<evidence type="ECO:0000256" key="5">
    <source>
        <dbReference type="ARBA" id="ARBA00023268"/>
    </source>
</evidence>
<dbReference type="VEuPathDB" id="FungiDB:An07g01030"/>
<dbReference type="GO" id="GO:0004312">
    <property type="term" value="F:fatty acid synthase activity"/>
    <property type="evidence" value="ECO:0007669"/>
    <property type="project" value="TreeGrafter"/>
</dbReference>
<dbReference type="CDD" id="cd00833">
    <property type="entry name" value="PKS"/>
    <property type="match status" value="1"/>
</dbReference>
<evidence type="ECO:0000256" key="1">
    <source>
        <dbReference type="ARBA" id="ARBA00022450"/>
    </source>
</evidence>